<feature type="DNA-binding region" description="Homeobox" evidence="10">
    <location>
        <begin position="29"/>
        <end position="92"/>
    </location>
</feature>
<keyword evidence="8 10" id="KW-0539">Nucleus</keyword>
<evidence type="ECO:0000256" key="6">
    <source>
        <dbReference type="ARBA" id="ARBA00023155"/>
    </source>
</evidence>
<dbReference type="GO" id="GO:0005634">
    <property type="term" value="C:nucleus"/>
    <property type="evidence" value="ECO:0007669"/>
    <property type="project" value="UniProtKB-SubCell"/>
</dbReference>
<dbReference type="PROSITE" id="PS50848">
    <property type="entry name" value="START"/>
    <property type="match status" value="1"/>
</dbReference>
<gene>
    <name evidence="16" type="ORF">TRITD_1Av1G100030</name>
</gene>
<sequence length="606" mass="66398">MAAAVAAMRCGSGSGSDGGGGGYDKGGMDSGKYVRYTPEQVEALERVYAECPKPTSTRRQQLLRECPILSNIEPRQIKVWFQNRRCRDKQRKESSRLQAVNRKLSAMNKLLMEENERLQKQVSQLVHENAYMKQQLQNPSLANDTSCESNVTTTPNPLRDASNPAGLLAIAEETLTEFLSKATGTAVDWVPMPGMKPGPDSFGIVAVSHGCRGVAARACGLVNLEPTKIVEILKDRPSWFRDCRSLEVFTMLPAGNGGTIELVYMQMYAPTTLVPARDFWTLRYTTTMEDGSLVVCERSLSGSGGGPSTASAQQFVRAEMLPSGYLVRPCDGGGSIVHIVDHLDLEAWSVPEVLRPLYESSRVVAQKMTTAALRHIRQIAQETSGEVVYALGRQPAVLRTFSQRLSRGFNDAISGFNDDGWSVMAGDGIEDVIIACNSKKIRSNNTAPNAFIAPGGVICAKASMLLQSVPPAVLVRFLREHRSEWADYNFDAYSASALKSSSCSLPGLRPMRFSGSQIIMPLAHTVENEEILEVVRLEGQALDEGLLSRDIHLLQFCTGIDEKSMGSCFQLVFAPIDELFPDDAPLISSGFRVIPLDMKTGWCTRR</sequence>
<evidence type="ECO:0000256" key="12">
    <source>
        <dbReference type="SAM" id="Coils"/>
    </source>
</evidence>
<comment type="similarity">
    <text evidence="2">Belongs to the HD-ZIP homeobox family. Class III subfamily.</text>
</comment>
<feature type="domain" description="START" evidence="15">
    <location>
        <begin position="160"/>
        <end position="388"/>
    </location>
</feature>
<feature type="compositionally biased region" description="Polar residues" evidence="13">
    <location>
        <begin position="141"/>
        <end position="156"/>
    </location>
</feature>
<dbReference type="SMART" id="SM00389">
    <property type="entry name" value="HOX"/>
    <property type="match status" value="1"/>
</dbReference>
<keyword evidence="6 10" id="KW-0371">Homeobox</keyword>
<evidence type="ECO:0000256" key="9">
    <source>
        <dbReference type="ARBA" id="ARBA00037260"/>
    </source>
</evidence>
<dbReference type="InterPro" id="IPR001356">
    <property type="entry name" value="HD"/>
</dbReference>
<evidence type="ECO:0000256" key="4">
    <source>
        <dbReference type="ARBA" id="ARBA00023054"/>
    </source>
</evidence>
<evidence type="ECO:0000259" key="14">
    <source>
        <dbReference type="PROSITE" id="PS50071"/>
    </source>
</evidence>
<dbReference type="PANTHER" id="PTHR45950">
    <property type="entry name" value="HOMEOBOX-LEUCINE ZIPPER PROTEIN ATHB-14"/>
    <property type="match status" value="1"/>
</dbReference>
<dbReference type="GO" id="GO:0003700">
    <property type="term" value="F:DNA-binding transcription factor activity"/>
    <property type="evidence" value="ECO:0007669"/>
    <property type="project" value="InterPro"/>
</dbReference>
<dbReference type="Gene3D" id="3.30.530.20">
    <property type="match status" value="1"/>
</dbReference>
<comment type="subcellular location">
    <subcellularLocation>
        <location evidence="1 10 11">Nucleus</location>
    </subcellularLocation>
</comment>
<evidence type="ECO:0000256" key="2">
    <source>
        <dbReference type="ARBA" id="ARBA00010338"/>
    </source>
</evidence>
<dbReference type="Pfam" id="PF01852">
    <property type="entry name" value="START"/>
    <property type="match status" value="1"/>
</dbReference>
<feature type="coiled-coil region" evidence="12">
    <location>
        <begin position="97"/>
        <end position="135"/>
    </location>
</feature>
<feature type="region of interest" description="Disordered" evidence="13">
    <location>
        <begin position="141"/>
        <end position="163"/>
    </location>
</feature>
<dbReference type="AlphaFoldDB" id="A0A9R0Q6B9"/>
<dbReference type="FunFam" id="1.10.10.60:FF:000197">
    <property type="entry name" value="Homeobox-leucine zipper protein REVOLUTA"/>
    <property type="match status" value="1"/>
</dbReference>
<dbReference type="InterPro" id="IPR009057">
    <property type="entry name" value="Homeodomain-like_sf"/>
</dbReference>
<dbReference type="EMBL" id="LT934111">
    <property type="protein sequence ID" value="VAH04410.1"/>
    <property type="molecule type" value="Genomic_DNA"/>
</dbReference>
<dbReference type="Gramene" id="TRITD1Av1G100030.5">
    <property type="protein sequence ID" value="TRITD1Av1G100030.5"/>
    <property type="gene ID" value="TRITD1Av1G100030"/>
</dbReference>
<evidence type="ECO:0000313" key="17">
    <source>
        <dbReference type="Proteomes" id="UP000324705"/>
    </source>
</evidence>
<evidence type="ECO:0000256" key="8">
    <source>
        <dbReference type="ARBA" id="ARBA00023242"/>
    </source>
</evidence>
<comment type="function">
    <text evidence="9">Probable transcription factor.</text>
</comment>
<dbReference type="Gene3D" id="1.10.10.60">
    <property type="entry name" value="Homeodomain-like"/>
    <property type="match status" value="1"/>
</dbReference>
<dbReference type="Proteomes" id="UP000324705">
    <property type="component" value="Chromosome 1A"/>
</dbReference>
<dbReference type="PROSITE" id="PS50071">
    <property type="entry name" value="HOMEOBOX_2"/>
    <property type="match status" value="1"/>
</dbReference>
<dbReference type="CDD" id="cd08875">
    <property type="entry name" value="START_ArGLABRA2_like"/>
    <property type="match status" value="1"/>
</dbReference>
<feature type="domain" description="Homeobox" evidence="14">
    <location>
        <begin position="27"/>
        <end position="91"/>
    </location>
</feature>
<evidence type="ECO:0000256" key="7">
    <source>
        <dbReference type="ARBA" id="ARBA00023163"/>
    </source>
</evidence>
<evidence type="ECO:0000256" key="3">
    <source>
        <dbReference type="ARBA" id="ARBA00023015"/>
    </source>
</evidence>
<evidence type="ECO:0000313" key="16">
    <source>
        <dbReference type="EMBL" id="VAH04410.1"/>
    </source>
</evidence>
<dbReference type="CDD" id="cd00086">
    <property type="entry name" value="homeodomain"/>
    <property type="match status" value="1"/>
</dbReference>
<keyword evidence="4 12" id="KW-0175">Coiled coil</keyword>
<name>A0A9R0Q6B9_TRITD</name>
<proteinExistence type="inferred from homology"/>
<dbReference type="InterPro" id="IPR023393">
    <property type="entry name" value="START-like_dom_sf"/>
</dbReference>
<protein>
    <submittedName>
        <fullName evidence="16">Uncharacterized protein</fullName>
    </submittedName>
</protein>
<dbReference type="GO" id="GO:0008289">
    <property type="term" value="F:lipid binding"/>
    <property type="evidence" value="ECO:0007669"/>
    <property type="project" value="InterPro"/>
</dbReference>
<dbReference type="Pfam" id="PF00046">
    <property type="entry name" value="Homeodomain"/>
    <property type="match status" value="1"/>
</dbReference>
<dbReference type="InterPro" id="IPR044830">
    <property type="entry name" value="HD-Zip_III"/>
</dbReference>
<dbReference type="SMART" id="SM00234">
    <property type="entry name" value="START"/>
    <property type="match status" value="1"/>
</dbReference>
<organism evidence="16 17">
    <name type="scientific">Triticum turgidum subsp. durum</name>
    <name type="common">Durum wheat</name>
    <name type="synonym">Triticum durum</name>
    <dbReference type="NCBI Taxonomy" id="4567"/>
    <lineage>
        <taxon>Eukaryota</taxon>
        <taxon>Viridiplantae</taxon>
        <taxon>Streptophyta</taxon>
        <taxon>Embryophyta</taxon>
        <taxon>Tracheophyta</taxon>
        <taxon>Spermatophyta</taxon>
        <taxon>Magnoliopsida</taxon>
        <taxon>Liliopsida</taxon>
        <taxon>Poales</taxon>
        <taxon>Poaceae</taxon>
        <taxon>BOP clade</taxon>
        <taxon>Pooideae</taxon>
        <taxon>Triticodae</taxon>
        <taxon>Triticeae</taxon>
        <taxon>Triticinae</taxon>
        <taxon>Triticum</taxon>
    </lineage>
</organism>
<keyword evidence="7" id="KW-0804">Transcription</keyword>
<keyword evidence="5 10" id="KW-0238">DNA-binding</keyword>
<evidence type="ECO:0000256" key="10">
    <source>
        <dbReference type="PROSITE-ProRule" id="PRU00108"/>
    </source>
</evidence>
<reference evidence="16 17" key="1">
    <citation type="submission" date="2017-09" db="EMBL/GenBank/DDBJ databases">
        <authorList>
            <consortium name="International Durum Wheat Genome Sequencing Consortium (IDWGSC)"/>
            <person name="Milanesi L."/>
        </authorList>
    </citation>
    <scope>NUCLEOTIDE SEQUENCE [LARGE SCALE GENOMIC DNA]</scope>
    <source>
        <strain evidence="17">cv. Svevo</strain>
    </source>
</reference>
<dbReference type="InterPro" id="IPR002913">
    <property type="entry name" value="START_lipid-bd_dom"/>
</dbReference>
<evidence type="ECO:0000256" key="13">
    <source>
        <dbReference type="SAM" id="MobiDB-lite"/>
    </source>
</evidence>
<evidence type="ECO:0000256" key="11">
    <source>
        <dbReference type="RuleBase" id="RU000682"/>
    </source>
</evidence>
<dbReference type="SUPFAM" id="SSF46689">
    <property type="entry name" value="Homeodomain-like"/>
    <property type="match status" value="1"/>
</dbReference>
<dbReference type="SUPFAM" id="SSF55961">
    <property type="entry name" value="Bet v1-like"/>
    <property type="match status" value="1"/>
</dbReference>
<dbReference type="GO" id="GO:0003677">
    <property type="term" value="F:DNA binding"/>
    <property type="evidence" value="ECO:0007669"/>
    <property type="project" value="UniProtKB-UniRule"/>
</dbReference>
<evidence type="ECO:0000256" key="1">
    <source>
        <dbReference type="ARBA" id="ARBA00004123"/>
    </source>
</evidence>
<dbReference type="PANTHER" id="PTHR45950:SF10">
    <property type="entry name" value="HOMEOBOX-LEUCINE ZIPPER PROTEIN REVOLUTA"/>
    <property type="match status" value="1"/>
</dbReference>
<evidence type="ECO:0000259" key="15">
    <source>
        <dbReference type="PROSITE" id="PS50848"/>
    </source>
</evidence>
<accession>A0A9R0Q6B9</accession>
<keyword evidence="17" id="KW-1185">Reference proteome</keyword>
<dbReference type="CDD" id="cd14686">
    <property type="entry name" value="bZIP"/>
    <property type="match status" value="1"/>
</dbReference>
<keyword evidence="3" id="KW-0805">Transcription regulation</keyword>
<evidence type="ECO:0000256" key="5">
    <source>
        <dbReference type="ARBA" id="ARBA00023125"/>
    </source>
</evidence>